<dbReference type="AlphaFoldDB" id="A0A843YJF2"/>
<accession>A0A843YJF2</accession>
<keyword evidence="3" id="KW-1185">Reference proteome</keyword>
<feature type="domain" description="Glycosyl transferase family 28 C-terminal" evidence="1">
    <location>
        <begin position="1"/>
        <end position="108"/>
    </location>
</feature>
<dbReference type="InterPro" id="IPR007235">
    <property type="entry name" value="Glyco_trans_28_C"/>
</dbReference>
<sequence length="169" mass="18945">MIFLTVGTQLPFDRLAHALDDWCARAAHKIPVFGQVGHLGPDSYRPQHFEWAEKISPDTFSEHVKDARVIVGHAGMGSIITAMSFRKPTVIMARRAHLGEHRNDHQNATLARFQSRSGIFAVENGADLAERLNHLLTVQDTTRVEDGNGVSPYAEERLIERISAFIHQK</sequence>
<keyword evidence="2" id="KW-0808">Transferase</keyword>
<gene>
    <name evidence="2" type="ORF">GFB49_13935</name>
</gene>
<evidence type="ECO:0000313" key="3">
    <source>
        <dbReference type="Proteomes" id="UP000444174"/>
    </source>
</evidence>
<dbReference type="Proteomes" id="UP000444174">
    <property type="component" value="Unassembled WGS sequence"/>
</dbReference>
<dbReference type="GO" id="GO:0016758">
    <property type="term" value="F:hexosyltransferase activity"/>
    <property type="evidence" value="ECO:0007669"/>
    <property type="project" value="InterPro"/>
</dbReference>
<dbReference type="Pfam" id="PF04101">
    <property type="entry name" value="Glyco_tran_28_C"/>
    <property type="match status" value="1"/>
</dbReference>
<name>A0A843YJF2_9RHOB</name>
<organism evidence="2 3">
    <name type="scientific">Tritonibacter litoralis</name>
    <dbReference type="NCBI Taxonomy" id="2662264"/>
    <lineage>
        <taxon>Bacteria</taxon>
        <taxon>Pseudomonadati</taxon>
        <taxon>Pseudomonadota</taxon>
        <taxon>Alphaproteobacteria</taxon>
        <taxon>Rhodobacterales</taxon>
        <taxon>Paracoccaceae</taxon>
        <taxon>Tritonibacter</taxon>
    </lineage>
</organism>
<protein>
    <submittedName>
        <fullName evidence="2">Glycosyl transferase family 28</fullName>
    </submittedName>
</protein>
<evidence type="ECO:0000259" key="1">
    <source>
        <dbReference type="Pfam" id="PF04101"/>
    </source>
</evidence>
<dbReference type="RefSeq" id="WP_153216529.1">
    <property type="nucleotide sequence ID" value="NZ_WIBF01000009.1"/>
</dbReference>
<dbReference type="SUPFAM" id="SSF53756">
    <property type="entry name" value="UDP-Glycosyltransferase/glycogen phosphorylase"/>
    <property type="match status" value="1"/>
</dbReference>
<evidence type="ECO:0000313" key="2">
    <source>
        <dbReference type="EMBL" id="MQQ09564.1"/>
    </source>
</evidence>
<dbReference type="Gene3D" id="3.40.50.2000">
    <property type="entry name" value="Glycogen Phosphorylase B"/>
    <property type="match status" value="1"/>
</dbReference>
<reference evidence="2 3" key="1">
    <citation type="submission" date="2019-10" db="EMBL/GenBank/DDBJ databases">
        <title>Epibacterium sp. nov., isolated from seawater.</title>
        <authorList>
            <person name="Zhang X."/>
            <person name="Li N."/>
        </authorList>
    </citation>
    <scope>NUCLEOTIDE SEQUENCE [LARGE SCALE GENOMIC DNA]</scope>
    <source>
        <strain evidence="2 3">SM1979</strain>
    </source>
</reference>
<comment type="caution">
    <text evidence="2">The sequence shown here is derived from an EMBL/GenBank/DDBJ whole genome shotgun (WGS) entry which is preliminary data.</text>
</comment>
<dbReference type="EMBL" id="WIBF01000009">
    <property type="protein sequence ID" value="MQQ09564.1"/>
    <property type="molecule type" value="Genomic_DNA"/>
</dbReference>
<proteinExistence type="predicted"/>